<dbReference type="InterPro" id="IPR001478">
    <property type="entry name" value="PDZ"/>
</dbReference>
<sequence>MKKEVIMSAFLGLACTGILLSSCSENNDDPSSKPDRTTTDEMYYANQFARDMLETYYYWNKEIAGDLPLLDPETNNDPITTVDQIKYHEGDKVIDKWTMLTNDFKSFTSGVEGVATTYGYMPVTYLLSEQGNECISAIAYVHKGSPAEKAGLKRGDLIYQIDGKPLTTANYTELFNSSSITLSLAELGADNVITPTGKTVSMNAVEMYEDPILCDSIYDINGKKVGYLAYSSFDLASIPQLVEISKKFKAEGVKELILDLRYNGGGYVITESAMASMYAPQEAVSSKKIFEKEEYNDLLTAYYEQEGISTETPFQTEYKVESANLNISTKDANIGLEKVYGIISGNSASASEALLSGLMPYMNVELIGEQSHGKYCTGFMLGTSDVYEKVPVAIENWGIYVMVSIYKNANNETPCMPDGLTPDVAASDDPFVMTQLGDVNEAMLKTALTQAGKTYPAEQNSRSMNLRMKEMPIQRKANFGKRILLPATAHIQHQGLTAE</sequence>
<evidence type="ECO:0000259" key="1">
    <source>
        <dbReference type="PROSITE" id="PS50106"/>
    </source>
</evidence>
<dbReference type="Proteomes" id="UP000283855">
    <property type="component" value="Unassembled WGS sequence"/>
</dbReference>
<dbReference type="PANTHER" id="PTHR32060:SF30">
    <property type="entry name" value="CARBOXY-TERMINAL PROCESSING PROTEASE CTPA"/>
    <property type="match status" value="1"/>
</dbReference>
<dbReference type="GO" id="GO:0006508">
    <property type="term" value="P:proteolysis"/>
    <property type="evidence" value="ECO:0007669"/>
    <property type="project" value="InterPro"/>
</dbReference>
<dbReference type="RefSeq" id="WP_118400363.1">
    <property type="nucleotide sequence ID" value="NZ_CABJGD010000013.1"/>
</dbReference>
<organism evidence="2 3">
    <name type="scientific">Phocaeicola coprophilus</name>
    <dbReference type="NCBI Taxonomy" id="387090"/>
    <lineage>
        <taxon>Bacteria</taxon>
        <taxon>Pseudomonadati</taxon>
        <taxon>Bacteroidota</taxon>
        <taxon>Bacteroidia</taxon>
        <taxon>Bacteroidales</taxon>
        <taxon>Bacteroidaceae</taxon>
        <taxon>Phocaeicola</taxon>
    </lineage>
</organism>
<dbReference type="InterPro" id="IPR005151">
    <property type="entry name" value="Tail-specific_protease"/>
</dbReference>
<dbReference type="EMBL" id="QSFT01000013">
    <property type="protein sequence ID" value="RHA75878.1"/>
    <property type="molecule type" value="Genomic_DNA"/>
</dbReference>
<dbReference type="GO" id="GO:0030288">
    <property type="term" value="C:outer membrane-bounded periplasmic space"/>
    <property type="evidence" value="ECO:0007669"/>
    <property type="project" value="TreeGrafter"/>
</dbReference>
<accession>A0A413T0A6</accession>
<dbReference type="Gene3D" id="2.30.42.10">
    <property type="match status" value="1"/>
</dbReference>
<dbReference type="PROSITE" id="PS51257">
    <property type="entry name" value="PROKAR_LIPOPROTEIN"/>
    <property type="match status" value="1"/>
</dbReference>
<reference evidence="2 3" key="1">
    <citation type="submission" date="2018-08" db="EMBL/GenBank/DDBJ databases">
        <title>A genome reference for cultivated species of the human gut microbiota.</title>
        <authorList>
            <person name="Zou Y."/>
            <person name="Xue W."/>
            <person name="Luo G."/>
        </authorList>
    </citation>
    <scope>NUCLEOTIDE SEQUENCE [LARGE SCALE GENOMIC DNA]</scope>
    <source>
        <strain evidence="2 3">AM42-38</strain>
    </source>
</reference>
<feature type="domain" description="PDZ" evidence="1">
    <location>
        <begin position="138"/>
        <end position="173"/>
    </location>
</feature>
<dbReference type="Gene3D" id="3.90.226.10">
    <property type="entry name" value="2-enoyl-CoA Hydratase, Chain A, domain 1"/>
    <property type="match status" value="1"/>
</dbReference>
<dbReference type="InterPro" id="IPR029045">
    <property type="entry name" value="ClpP/crotonase-like_dom_sf"/>
</dbReference>
<dbReference type="InterPro" id="IPR041489">
    <property type="entry name" value="PDZ_6"/>
</dbReference>
<proteinExistence type="predicted"/>
<dbReference type="SUPFAM" id="SSF50156">
    <property type="entry name" value="PDZ domain-like"/>
    <property type="match status" value="1"/>
</dbReference>
<dbReference type="Pfam" id="PF03572">
    <property type="entry name" value="Peptidase_S41"/>
    <property type="match status" value="1"/>
</dbReference>
<dbReference type="Gene3D" id="3.30.750.170">
    <property type="match status" value="1"/>
</dbReference>
<protein>
    <submittedName>
        <fullName evidence="2">Peptidase S41</fullName>
    </submittedName>
</protein>
<name>A0A413T0A6_9BACT</name>
<dbReference type="InterPro" id="IPR036034">
    <property type="entry name" value="PDZ_sf"/>
</dbReference>
<dbReference type="GO" id="GO:0004175">
    <property type="term" value="F:endopeptidase activity"/>
    <property type="evidence" value="ECO:0007669"/>
    <property type="project" value="TreeGrafter"/>
</dbReference>
<dbReference type="AlphaFoldDB" id="A0A413T0A6"/>
<evidence type="ECO:0000313" key="3">
    <source>
        <dbReference type="Proteomes" id="UP000283855"/>
    </source>
</evidence>
<gene>
    <name evidence="2" type="ORF">DW921_07475</name>
</gene>
<dbReference type="PROSITE" id="PS50106">
    <property type="entry name" value="PDZ"/>
    <property type="match status" value="1"/>
</dbReference>
<dbReference type="Pfam" id="PF17820">
    <property type="entry name" value="PDZ_6"/>
    <property type="match status" value="1"/>
</dbReference>
<dbReference type="GO" id="GO:0008236">
    <property type="term" value="F:serine-type peptidase activity"/>
    <property type="evidence" value="ECO:0007669"/>
    <property type="project" value="InterPro"/>
</dbReference>
<evidence type="ECO:0000313" key="2">
    <source>
        <dbReference type="EMBL" id="RHA75878.1"/>
    </source>
</evidence>
<comment type="caution">
    <text evidence="2">The sequence shown here is derived from an EMBL/GenBank/DDBJ whole genome shotgun (WGS) entry which is preliminary data.</text>
</comment>
<dbReference type="GO" id="GO:0007165">
    <property type="term" value="P:signal transduction"/>
    <property type="evidence" value="ECO:0007669"/>
    <property type="project" value="TreeGrafter"/>
</dbReference>
<dbReference type="SUPFAM" id="SSF52096">
    <property type="entry name" value="ClpP/crotonase"/>
    <property type="match status" value="1"/>
</dbReference>
<dbReference type="CDD" id="cd07561">
    <property type="entry name" value="Peptidase_S41_CPP_like"/>
    <property type="match status" value="1"/>
</dbReference>
<dbReference type="PANTHER" id="PTHR32060">
    <property type="entry name" value="TAIL-SPECIFIC PROTEASE"/>
    <property type="match status" value="1"/>
</dbReference>
<dbReference type="SMART" id="SM00245">
    <property type="entry name" value="TSPc"/>
    <property type="match status" value="1"/>
</dbReference>